<dbReference type="SUPFAM" id="SSF51735">
    <property type="entry name" value="NAD(P)-binding Rossmann-fold domains"/>
    <property type="match status" value="1"/>
</dbReference>
<sequence>MSDPLRVGVVGVGSMGRNHARVYSGLPDAELVGVADADVERASEVADAHATRAYDAQTLLEIVDAVSVVVPTAYHADVLADCIEADVHALVEKPFVADVETGRDLAARARDAGVTLQVGHIERFNPAVRTVADIVANLDVLAVDAERLGPPLDRDLGSNVVHDLMIHDLDVVCALLDATPDSVTAAGGHDGQYATATCTFPDGVVASFTASRVTQQKVRRLAITARECQVLVDYTGQSVEIHRSSAPEYIASSEGFRHRTESVVERPMVDNGEPLAHELRAFLAAARDATEPVVSAEDGLRALELATRVDDLASRRLTEVAP</sequence>
<dbReference type="RefSeq" id="WP_218138578.1">
    <property type="nucleotide sequence ID" value="NZ_FOJA01000001.1"/>
</dbReference>
<dbReference type="Gene3D" id="3.30.360.10">
    <property type="entry name" value="Dihydrodipicolinate Reductase, domain 2"/>
    <property type="match status" value="1"/>
</dbReference>
<accession>A0A1I0MQH6</accession>
<gene>
    <name evidence="3" type="ORF">SAMN04487945_0266</name>
</gene>
<dbReference type="InterPro" id="IPR055170">
    <property type="entry name" value="GFO_IDH_MocA-like_dom"/>
</dbReference>
<evidence type="ECO:0000313" key="4">
    <source>
        <dbReference type="Proteomes" id="UP000198518"/>
    </source>
</evidence>
<dbReference type="InterPro" id="IPR000683">
    <property type="entry name" value="Gfo/Idh/MocA-like_OxRdtase_N"/>
</dbReference>
<dbReference type="OrthoDB" id="25239at2157"/>
<dbReference type="InterPro" id="IPR036291">
    <property type="entry name" value="NAD(P)-bd_dom_sf"/>
</dbReference>
<dbReference type="GO" id="GO:0000166">
    <property type="term" value="F:nucleotide binding"/>
    <property type="evidence" value="ECO:0007669"/>
    <property type="project" value="InterPro"/>
</dbReference>
<proteinExistence type="predicted"/>
<dbReference type="InterPro" id="IPR051450">
    <property type="entry name" value="Gfo/Idh/MocA_Oxidoreductases"/>
</dbReference>
<keyword evidence="4" id="KW-1185">Reference proteome</keyword>
<dbReference type="Pfam" id="PF01408">
    <property type="entry name" value="GFO_IDH_MocA"/>
    <property type="match status" value="1"/>
</dbReference>
<dbReference type="SUPFAM" id="SSF55347">
    <property type="entry name" value="Glyceraldehyde-3-phosphate dehydrogenase-like, C-terminal domain"/>
    <property type="match status" value="1"/>
</dbReference>
<dbReference type="PANTHER" id="PTHR43377">
    <property type="entry name" value="BILIVERDIN REDUCTASE A"/>
    <property type="match status" value="1"/>
</dbReference>
<organism evidence="3 4">
    <name type="scientific">Halobacterium jilantaiense</name>
    <dbReference type="NCBI Taxonomy" id="355548"/>
    <lineage>
        <taxon>Archaea</taxon>
        <taxon>Methanobacteriati</taxon>
        <taxon>Methanobacteriota</taxon>
        <taxon>Stenosarchaea group</taxon>
        <taxon>Halobacteria</taxon>
        <taxon>Halobacteriales</taxon>
        <taxon>Halobacteriaceae</taxon>
        <taxon>Halobacterium</taxon>
    </lineage>
</organism>
<dbReference type="Proteomes" id="UP000198518">
    <property type="component" value="Unassembled WGS sequence"/>
</dbReference>
<dbReference type="PANTHER" id="PTHR43377:SF1">
    <property type="entry name" value="BILIVERDIN REDUCTASE A"/>
    <property type="match status" value="1"/>
</dbReference>
<dbReference type="AlphaFoldDB" id="A0A1I0MQH6"/>
<dbReference type="Gene3D" id="3.40.50.720">
    <property type="entry name" value="NAD(P)-binding Rossmann-like Domain"/>
    <property type="match status" value="1"/>
</dbReference>
<dbReference type="STRING" id="355548.SAMN04487945_0266"/>
<feature type="domain" description="Gfo/Idh/MocA-like oxidoreductase N-terminal" evidence="1">
    <location>
        <begin position="5"/>
        <end position="120"/>
    </location>
</feature>
<evidence type="ECO:0000259" key="2">
    <source>
        <dbReference type="Pfam" id="PF22725"/>
    </source>
</evidence>
<evidence type="ECO:0000313" key="3">
    <source>
        <dbReference type="EMBL" id="SEV90522.1"/>
    </source>
</evidence>
<evidence type="ECO:0000259" key="1">
    <source>
        <dbReference type="Pfam" id="PF01408"/>
    </source>
</evidence>
<reference evidence="3 4" key="1">
    <citation type="submission" date="2016-10" db="EMBL/GenBank/DDBJ databases">
        <authorList>
            <person name="de Groot N.N."/>
        </authorList>
    </citation>
    <scope>NUCLEOTIDE SEQUENCE [LARGE SCALE GENOMIC DNA]</scope>
    <source>
        <strain evidence="3 4">CGMCC 1.5337</strain>
    </source>
</reference>
<protein>
    <submittedName>
        <fullName evidence="3">Predicted dehydrogenase</fullName>
    </submittedName>
</protein>
<feature type="domain" description="GFO/IDH/MocA-like oxidoreductase" evidence="2">
    <location>
        <begin position="152"/>
        <end position="224"/>
    </location>
</feature>
<dbReference type="Pfam" id="PF22725">
    <property type="entry name" value="GFO_IDH_MocA_C3"/>
    <property type="match status" value="1"/>
</dbReference>
<dbReference type="EMBL" id="FOJA01000001">
    <property type="protein sequence ID" value="SEV90522.1"/>
    <property type="molecule type" value="Genomic_DNA"/>
</dbReference>
<name>A0A1I0MQH6_9EURY</name>